<dbReference type="AlphaFoldDB" id="A0A7Z0GMX7"/>
<evidence type="ECO:0000259" key="8">
    <source>
        <dbReference type="PROSITE" id="PS50928"/>
    </source>
</evidence>
<keyword evidence="5 7" id="KW-1133">Transmembrane helix</keyword>
<dbReference type="RefSeq" id="WP_246348790.1">
    <property type="nucleotide sequence ID" value="NZ_BAAALL010000005.1"/>
</dbReference>
<feature type="transmembrane region" description="Helical" evidence="7">
    <location>
        <begin position="85"/>
        <end position="109"/>
    </location>
</feature>
<keyword evidence="10" id="KW-1185">Reference proteome</keyword>
<dbReference type="PANTHER" id="PTHR30450">
    <property type="entry name" value="ABC TRANSPORTER PERMEASE"/>
    <property type="match status" value="1"/>
</dbReference>
<keyword evidence="3" id="KW-1003">Cell membrane</keyword>
<accession>A0A7Z0GMX7</accession>
<dbReference type="GO" id="GO:0048473">
    <property type="term" value="P:D-methionine transmembrane transport"/>
    <property type="evidence" value="ECO:0007669"/>
    <property type="project" value="TreeGrafter"/>
</dbReference>
<evidence type="ECO:0000256" key="7">
    <source>
        <dbReference type="RuleBase" id="RU363032"/>
    </source>
</evidence>
<evidence type="ECO:0000313" key="10">
    <source>
        <dbReference type="Proteomes" id="UP000535437"/>
    </source>
</evidence>
<protein>
    <submittedName>
        <fullName evidence="9">D-methionine transport system permease protein</fullName>
    </submittedName>
</protein>
<feature type="transmembrane region" description="Helical" evidence="7">
    <location>
        <begin position="115"/>
        <end position="138"/>
    </location>
</feature>
<proteinExistence type="inferred from homology"/>
<feature type="transmembrane region" description="Helical" evidence="7">
    <location>
        <begin position="52"/>
        <end position="73"/>
    </location>
</feature>
<sequence>MIGEGMIGGALTAQGSGEGILAEVAGSFDELTASLGAYRGEMLQAIWETGLMLGNSLLAAVLLGLPIGTWMYLSRRNGPQPRHGLYAVLNGYVNVVRSVPFLLFVVALIPFTRWLVGTSFGTTAASVPLAFVAVALYARWVEQTLLDVPRQTVELADALGASTLQLITRFLYPEARSGLVLSLTTVTISMVSYSTIMGVVGGGGVGDFAIRYGYQTYEYEIMYATILIMIVVVMLLQGTGTWISRRIDRRVP</sequence>
<evidence type="ECO:0000256" key="6">
    <source>
        <dbReference type="ARBA" id="ARBA00023136"/>
    </source>
</evidence>
<dbReference type="InterPro" id="IPR035906">
    <property type="entry name" value="MetI-like_sf"/>
</dbReference>
<dbReference type="EMBL" id="JACCFY010000001">
    <property type="protein sequence ID" value="NYJ78653.1"/>
    <property type="molecule type" value="Genomic_DNA"/>
</dbReference>
<dbReference type="InterPro" id="IPR000515">
    <property type="entry name" value="MetI-like"/>
</dbReference>
<evidence type="ECO:0000256" key="3">
    <source>
        <dbReference type="ARBA" id="ARBA00022475"/>
    </source>
</evidence>
<dbReference type="Gene3D" id="1.10.3720.10">
    <property type="entry name" value="MetI-like"/>
    <property type="match status" value="1"/>
</dbReference>
<comment type="caution">
    <text evidence="9">The sequence shown here is derived from an EMBL/GenBank/DDBJ whole genome shotgun (WGS) entry which is preliminary data.</text>
</comment>
<dbReference type="PROSITE" id="PS50928">
    <property type="entry name" value="ABC_TM1"/>
    <property type="match status" value="1"/>
</dbReference>
<keyword evidence="6 7" id="KW-0472">Membrane</keyword>
<dbReference type="GO" id="GO:0005886">
    <property type="term" value="C:plasma membrane"/>
    <property type="evidence" value="ECO:0007669"/>
    <property type="project" value="UniProtKB-SubCell"/>
</dbReference>
<keyword evidence="2 7" id="KW-0813">Transport</keyword>
<organism evidence="9 10">
    <name type="scientific">Nesterenkonia xinjiangensis</name>
    <dbReference type="NCBI Taxonomy" id="225327"/>
    <lineage>
        <taxon>Bacteria</taxon>
        <taxon>Bacillati</taxon>
        <taxon>Actinomycetota</taxon>
        <taxon>Actinomycetes</taxon>
        <taxon>Micrococcales</taxon>
        <taxon>Micrococcaceae</taxon>
        <taxon>Nesterenkonia</taxon>
    </lineage>
</organism>
<gene>
    <name evidence="9" type="ORF">HNR09_002064</name>
</gene>
<dbReference type="SUPFAM" id="SSF161098">
    <property type="entry name" value="MetI-like"/>
    <property type="match status" value="1"/>
</dbReference>
<dbReference type="PANTHER" id="PTHR30450:SF1">
    <property type="entry name" value="D-METHIONINE TRANSPORT SYSTEM PERMEASE PROTEIN METI-RELATED"/>
    <property type="match status" value="1"/>
</dbReference>
<reference evidence="9 10" key="1">
    <citation type="submission" date="2020-07" db="EMBL/GenBank/DDBJ databases">
        <title>Sequencing the genomes of 1000 actinobacteria strains.</title>
        <authorList>
            <person name="Klenk H.-P."/>
        </authorList>
    </citation>
    <scope>NUCLEOTIDE SEQUENCE [LARGE SCALE GENOMIC DNA]</scope>
    <source>
        <strain evidence="9 10">DSM 15475</strain>
    </source>
</reference>
<evidence type="ECO:0000256" key="4">
    <source>
        <dbReference type="ARBA" id="ARBA00022692"/>
    </source>
</evidence>
<evidence type="ECO:0000256" key="2">
    <source>
        <dbReference type="ARBA" id="ARBA00022448"/>
    </source>
</evidence>
<keyword evidence="4 7" id="KW-0812">Transmembrane</keyword>
<comment type="subcellular location">
    <subcellularLocation>
        <location evidence="1 7">Cell membrane</location>
        <topology evidence="1 7">Multi-pass membrane protein</topology>
    </subcellularLocation>
</comment>
<evidence type="ECO:0000313" key="9">
    <source>
        <dbReference type="EMBL" id="NYJ78653.1"/>
    </source>
</evidence>
<dbReference type="CDD" id="cd06261">
    <property type="entry name" value="TM_PBP2"/>
    <property type="match status" value="1"/>
</dbReference>
<evidence type="ECO:0000256" key="5">
    <source>
        <dbReference type="ARBA" id="ARBA00022989"/>
    </source>
</evidence>
<comment type="similarity">
    <text evidence="7">Belongs to the binding-protein-dependent transport system permease family.</text>
</comment>
<feature type="transmembrane region" description="Helical" evidence="7">
    <location>
        <begin position="179"/>
        <end position="201"/>
    </location>
</feature>
<feature type="domain" description="ABC transmembrane type-1" evidence="8">
    <location>
        <begin position="46"/>
        <end position="240"/>
    </location>
</feature>
<feature type="transmembrane region" description="Helical" evidence="7">
    <location>
        <begin position="221"/>
        <end position="243"/>
    </location>
</feature>
<evidence type="ECO:0000256" key="1">
    <source>
        <dbReference type="ARBA" id="ARBA00004651"/>
    </source>
</evidence>
<dbReference type="Pfam" id="PF00528">
    <property type="entry name" value="BPD_transp_1"/>
    <property type="match status" value="1"/>
</dbReference>
<name>A0A7Z0GMX7_9MICC</name>
<dbReference type="Proteomes" id="UP000535437">
    <property type="component" value="Unassembled WGS sequence"/>
</dbReference>
<dbReference type="InterPro" id="IPR051322">
    <property type="entry name" value="AA_ABC_Transporter_Permease"/>
</dbReference>